<dbReference type="InterPro" id="IPR047951">
    <property type="entry name" value="Transpos_ISL3"/>
</dbReference>
<sequence length="132" mass="14337">MSAIGLALAGLAGARLAKRMGIAVSRSTLLRRVMELADPPPTQPRAVGVDDFALRRGHNYGTVVIDALTHQVLDLLPERDTETLKPWLARHSGIEVICRTGRAPTRTRPAPPPRRPSRSLTASTCGRCAVRR</sequence>
<feature type="domain" description="Transposase IS204/IS1001/IS1096/IS1165 DDE" evidence="2">
    <location>
        <begin position="47"/>
        <end position="93"/>
    </location>
</feature>
<dbReference type="PANTHER" id="PTHR33498:SF1">
    <property type="entry name" value="TRANSPOSASE FOR INSERTION SEQUENCE ELEMENT IS1557"/>
    <property type="match status" value="1"/>
</dbReference>
<evidence type="ECO:0000313" key="4">
    <source>
        <dbReference type="Proteomes" id="UP001183246"/>
    </source>
</evidence>
<comment type="caution">
    <text evidence="3">The sequence shown here is derived from an EMBL/GenBank/DDBJ whole genome shotgun (WGS) entry which is preliminary data.</text>
</comment>
<evidence type="ECO:0000256" key="1">
    <source>
        <dbReference type="SAM" id="MobiDB-lite"/>
    </source>
</evidence>
<organism evidence="3 4">
    <name type="scientific">Streptomyces litchfieldiae</name>
    <dbReference type="NCBI Taxonomy" id="3075543"/>
    <lineage>
        <taxon>Bacteria</taxon>
        <taxon>Bacillati</taxon>
        <taxon>Actinomycetota</taxon>
        <taxon>Actinomycetes</taxon>
        <taxon>Kitasatosporales</taxon>
        <taxon>Streptomycetaceae</taxon>
        <taxon>Streptomyces</taxon>
    </lineage>
</organism>
<dbReference type="Pfam" id="PF01610">
    <property type="entry name" value="DDE_Tnp_ISL3"/>
    <property type="match status" value="1"/>
</dbReference>
<name>A0ABU2MPI7_9ACTN</name>
<proteinExistence type="predicted"/>
<evidence type="ECO:0000313" key="3">
    <source>
        <dbReference type="EMBL" id="MDT0342818.1"/>
    </source>
</evidence>
<gene>
    <name evidence="3" type="ORF">RM590_09315</name>
</gene>
<dbReference type="PANTHER" id="PTHR33498">
    <property type="entry name" value="TRANSPOSASE FOR INSERTION SEQUENCE ELEMENT IS1557"/>
    <property type="match status" value="1"/>
</dbReference>
<feature type="region of interest" description="Disordered" evidence="1">
    <location>
        <begin position="100"/>
        <end position="125"/>
    </location>
</feature>
<dbReference type="EMBL" id="JAVREL010000004">
    <property type="protein sequence ID" value="MDT0342818.1"/>
    <property type="molecule type" value="Genomic_DNA"/>
</dbReference>
<dbReference type="Proteomes" id="UP001183246">
    <property type="component" value="Unassembled WGS sequence"/>
</dbReference>
<keyword evidence="4" id="KW-1185">Reference proteome</keyword>
<protein>
    <submittedName>
        <fullName evidence="3">Transposase</fullName>
    </submittedName>
</protein>
<dbReference type="InterPro" id="IPR002560">
    <property type="entry name" value="Transposase_DDE"/>
</dbReference>
<reference evidence="4" key="1">
    <citation type="submission" date="2023-07" db="EMBL/GenBank/DDBJ databases">
        <title>30 novel species of actinomycetes from the DSMZ collection.</title>
        <authorList>
            <person name="Nouioui I."/>
        </authorList>
    </citation>
    <scope>NUCLEOTIDE SEQUENCE [LARGE SCALE GENOMIC DNA]</scope>
    <source>
        <strain evidence="4">DSM 44938</strain>
    </source>
</reference>
<dbReference type="RefSeq" id="WP_311703952.1">
    <property type="nucleotide sequence ID" value="NZ_JAVREL010000004.1"/>
</dbReference>
<evidence type="ECO:0000259" key="2">
    <source>
        <dbReference type="Pfam" id="PF01610"/>
    </source>
</evidence>
<accession>A0ABU2MPI7</accession>